<dbReference type="CDD" id="cd09917">
    <property type="entry name" value="F-box_SF"/>
    <property type="match status" value="1"/>
</dbReference>
<keyword evidence="3" id="KW-1185">Reference proteome</keyword>
<dbReference type="SUPFAM" id="SSF81383">
    <property type="entry name" value="F-box domain"/>
    <property type="match status" value="1"/>
</dbReference>
<dbReference type="AlphaFoldDB" id="A0A8H6W2B8"/>
<dbReference type="Proteomes" id="UP000636479">
    <property type="component" value="Unassembled WGS sequence"/>
</dbReference>
<dbReference type="RefSeq" id="XP_037217158.1">
    <property type="nucleotide sequence ID" value="XM_037365746.1"/>
</dbReference>
<feature type="domain" description="F-box" evidence="1">
    <location>
        <begin position="2"/>
        <end position="47"/>
    </location>
</feature>
<organism evidence="2 3">
    <name type="scientific">Mycena indigotica</name>
    <dbReference type="NCBI Taxonomy" id="2126181"/>
    <lineage>
        <taxon>Eukaryota</taxon>
        <taxon>Fungi</taxon>
        <taxon>Dikarya</taxon>
        <taxon>Basidiomycota</taxon>
        <taxon>Agaricomycotina</taxon>
        <taxon>Agaricomycetes</taxon>
        <taxon>Agaricomycetidae</taxon>
        <taxon>Agaricales</taxon>
        <taxon>Marasmiineae</taxon>
        <taxon>Mycenaceae</taxon>
        <taxon>Mycena</taxon>
    </lineage>
</organism>
<reference evidence="2" key="1">
    <citation type="submission" date="2020-05" db="EMBL/GenBank/DDBJ databases">
        <title>Mycena genomes resolve the evolution of fungal bioluminescence.</title>
        <authorList>
            <person name="Tsai I.J."/>
        </authorList>
    </citation>
    <scope>NUCLEOTIDE SEQUENCE</scope>
    <source>
        <strain evidence="2">171206Taipei</strain>
    </source>
</reference>
<gene>
    <name evidence="2" type="ORF">MIND_00910900</name>
</gene>
<proteinExistence type="predicted"/>
<dbReference type="SUPFAM" id="SSF52047">
    <property type="entry name" value="RNI-like"/>
    <property type="match status" value="1"/>
</dbReference>
<evidence type="ECO:0000313" key="3">
    <source>
        <dbReference type="Proteomes" id="UP000636479"/>
    </source>
</evidence>
<dbReference type="PROSITE" id="PS50181">
    <property type="entry name" value="FBOX"/>
    <property type="match status" value="1"/>
</dbReference>
<accession>A0A8H6W2B8</accession>
<sequence>MLTFLPTLPPELTDEIFAYCSPPVLAQLCCVSRTFHAIAKECLYQAVELTSLAAVLGWSRQATDDLLLAASLQSFVLDVDTVCFRLDEAEQKSEPQDRWRPGERLAEHLKGALIPALKNCLNLKQLRVLNRNYSLAIEAPLARAADCTLHSLHIYSPREFDSHFWERQTRLTALVIEANQYHPRDVSASVDSIIPHLPLVARMQLVTLLAPIHLILPQENTSWQLRHAFVRTSLLTDPRIAQLLGYGATLRALFIEVGESDTADGRERHDNIIHDFLLSLEESAPQLEKLFLEEVRGIRNLRRIEGQIVLRLAALTHLRSLSLAFCVGMGANLTLSDVFIPAQGMSKDIIIGGDAHPQDALQDFGSAVMHASSSNLCALELSCLVTFFRRQPTSRRAMRSQQSASYVFIREKHTDIIKCEERKPGMRSNTAEDFFACSGWPITYVNDREEER</sequence>
<dbReference type="GeneID" id="59348262"/>
<protein>
    <recommendedName>
        <fullName evidence="1">F-box domain-containing protein</fullName>
    </recommendedName>
</protein>
<dbReference type="EMBL" id="JACAZF010000008">
    <property type="protein sequence ID" value="KAF7296799.1"/>
    <property type="molecule type" value="Genomic_DNA"/>
</dbReference>
<dbReference type="InterPro" id="IPR001810">
    <property type="entry name" value="F-box_dom"/>
</dbReference>
<dbReference type="Pfam" id="PF12937">
    <property type="entry name" value="F-box-like"/>
    <property type="match status" value="1"/>
</dbReference>
<dbReference type="SMART" id="SM00256">
    <property type="entry name" value="FBOX"/>
    <property type="match status" value="1"/>
</dbReference>
<name>A0A8H6W2B8_9AGAR</name>
<evidence type="ECO:0000259" key="1">
    <source>
        <dbReference type="PROSITE" id="PS50181"/>
    </source>
</evidence>
<evidence type="ECO:0000313" key="2">
    <source>
        <dbReference type="EMBL" id="KAF7296799.1"/>
    </source>
</evidence>
<dbReference type="InterPro" id="IPR036047">
    <property type="entry name" value="F-box-like_dom_sf"/>
</dbReference>
<comment type="caution">
    <text evidence="2">The sequence shown here is derived from an EMBL/GenBank/DDBJ whole genome shotgun (WGS) entry which is preliminary data.</text>
</comment>